<sequence>MSPEGFESSSKEKNPKSTPDPEGWMNLWANPFWKGILVGVCNSGYTVEKLQTFSSLAK</sequence>
<reference evidence="2" key="1">
    <citation type="submission" date="2014-09" db="EMBL/GenBank/DDBJ databases">
        <authorList>
            <person name="Magalhaes I.L.F."/>
            <person name="Oliveira U."/>
            <person name="Santos F.R."/>
            <person name="Vidigal T.H.D.A."/>
            <person name="Brescovit A.D."/>
            <person name="Santos A.J."/>
        </authorList>
    </citation>
    <scope>NUCLEOTIDE SEQUENCE</scope>
    <source>
        <tissue evidence="2">Shoot tissue taken approximately 20 cm above the soil surface</tissue>
    </source>
</reference>
<dbReference type="EMBL" id="GBRH01207201">
    <property type="protein sequence ID" value="JAD90694.1"/>
    <property type="molecule type" value="Transcribed_RNA"/>
</dbReference>
<dbReference type="AlphaFoldDB" id="A0A0A9DQ61"/>
<reference evidence="2" key="2">
    <citation type="journal article" date="2015" name="Data Brief">
        <title>Shoot transcriptome of the giant reed, Arundo donax.</title>
        <authorList>
            <person name="Barrero R.A."/>
            <person name="Guerrero F.D."/>
            <person name="Moolhuijzen P."/>
            <person name="Goolsby J.A."/>
            <person name="Tidwell J."/>
            <person name="Bellgard S.E."/>
            <person name="Bellgard M.I."/>
        </authorList>
    </citation>
    <scope>NUCLEOTIDE SEQUENCE</scope>
    <source>
        <tissue evidence="2">Shoot tissue taken approximately 20 cm above the soil surface</tissue>
    </source>
</reference>
<feature type="region of interest" description="Disordered" evidence="1">
    <location>
        <begin position="1"/>
        <end position="22"/>
    </location>
</feature>
<protein>
    <submittedName>
        <fullName evidence="2">Uncharacterized protein</fullName>
    </submittedName>
</protein>
<accession>A0A0A9DQ61</accession>
<evidence type="ECO:0000256" key="1">
    <source>
        <dbReference type="SAM" id="MobiDB-lite"/>
    </source>
</evidence>
<proteinExistence type="predicted"/>
<organism evidence="2">
    <name type="scientific">Arundo donax</name>
    <name type="common">Giant reed</name>
    <name type="synonym">Donax arundinaceus</name>
    <dbReference type="NCBI Taxonomy" id="35708"/>
    <lineage>
        <taxon>Eukaryota</taxon>
        <taxon>Viridiplantae</taxon>
        <taxon>Streptophyta</taxon>
        <taxon>Embryophyta</taxon>
        <taxon>Tracheophyta</taxon>
        <taxon>Spermatophyta</taxon>
        <taxon>Magnoliopsida</taxon>
        <taxon>Liliopsida</taxon>
        <taxon>Poales</taxon>
        <taxon>Poaceae</taxon>
        <taxon>PACMAD clade</taxon>
        <taxon>Arundinoideae</taxon>
        <taxon>Arundineae</taxon>
        <taxon>Arundo</taxon>
    </lineage>
</organism>
<evidence type="ECO:0000313" key="2">
    <source>
        <dbReference type="EMBL" id="JAD90694.1"/>
    </source>
</evidence>
<name>A0A0A9DQ61_ARUDO</name>